<dbReference type="GeneID" id="69969419"/>
<feature type="region of interest" description="Disordered" evidence="1">
    <location>
        <begin position="169"/>
        <end position="349"/>
    </location>
</feature>
<dbReference type="EMBL" id="CP012746">
    <property type="protein sequence ID" value="ALL65350.1"/>
    <property type="molecule type" value="Genomic_DNA"/>
</dbReference>
<dbReference type="AlphaFoldDB" id="A0A0P0RB28"/>
<feature type="compositionally biased region" description="Polar residues" evidence="1">
    <location>
        <begin position="239"/>
        <end position="253"/>
    </location>
</feature>
<feature type="compositionally biased region" description="Low complexity" evidence="1">
    <location>
        <begin position="206"/>
        <end position="225"/>
    </location>
</feature>
<evidence type="ECO:0000256" key="1">
    <source>
        <dbReference type="SAM" id="MobiDB-lite"/>
    </source>
</evidence>
<name>A0A0P0RB28_9BURK</name>
<protein>
    <submittedName>
        <fullName evidence="3">Glycoprotein gp2</fullName>
    </submittedName>
</protein>
<organism evidence="3 4">
    <name type="scientific">Paraburkholderia caribensis MBA4</name>
    <dbReference type="NCBI Taxonomy" id="1323664"/>
    <lineage>
        <taxon>Bacteria</taxon>
        <taxon>Pseudomonadati</taxon>
        <taxon>Pseudomonadota</taxon>
        <taxon>Betaproteobacteria</taxon>
        <taxon>Burkholderiales</taxon>
        <taxon>Burkholderiaceae</taxon>
        <taxon>Paraburkholderia</taxon>
    </lineage>
</organism>
<proteinExistence type="predicted"/>
<keyword evidence="2" id="KW-0472">Membrane</keyword>
<feature type="compositionally biased region" description="Low complexity" evidence="1">
    <location>
        <begin position="288"/>
        <end position="317"/>
    </location>
</feature>
<reference evidence="3 4" key="1">
    <citation type="journal article" date="2014" name="Genome Announc.">
        <title>Draft Genome Sequence of the Haloacid-Degrading Burkholderia caribensis Strain MBA4.</title>
        <authorList>
            <person name="Pan Y."/>
            <person name="Kong K.F."/>
            <person name="Tsang J.S."/>
        </authorList>
    </citation>
    <scope>NUCLEOTIDE SEQUENCE [LARGE SCALE GENOMIC DNA]</scope>
    <source>
        <strain evidence="3 4">MBA4</strain>
    </source>
</reference>
<feature type="compositionally biased region" description="Low complexity" evidence="1">
    <location>
        <begin position="169"/>
        <end position="199"/>
    </location>
</feature>
<keyword evidence="2" id="KW-1133">Transmembrane helix</keyword>
<dbReference type="Proteomes" id="UP000019146">
    <property type="component" value="Chromosome 1"/>
</dbReference>
<evidence type="ECO:0000313" key="4">
    <source>
        <dbReference type="Proteomes" id="UP000019146"/>
    </source>
</evidence>
<accession>A0A0P0RB28</accession>
<dbReference type="RefSeq" id="WP_035991096.1">
    <property type="nucleotide sequence ID" value="NZ_CP012746.1"/>
</dbReference>
<keyword evidence="2" id="KW-0812">Transmembrane</keyword>
<feature type="transmembrane region" description="Helical" evidence="2">
    <location>
        <begin position="90"/>
        <end position="111"/>
    </location>
</feature>
<dbReference type="KEGG" id="bcai:K788_0003951"/>
<gene>
    <name evidence="3" type="ORF">K788_0003951</name>
</gene>
<sequence>MDTIHKRPVPPHEQCDTTQETKLVAQQDHPAQPLDLLFPLDASMPHVSANRAAEDAPDPLPTYPPLFRRIRPRPRRIAAPASVGTPDWKLSTGAAVVLLGFAIAFGTYITLTQRDAMQSRLRRIVTQNELRAMPRHDRPTIADRTQELTRALREQIEALRSRDAADTAVMAGAAAHQPANAHSSTLASSTPSLPVATAPASPPASPGKTQSKTSAKQTKQLAAKPVAPPLPQPAPRTHQLASETPTRAHSATAAQPERRTTTKPANAACGPRTPCVQANAQSARKPVKVASKTPPAKAATATVAARRTPARTATKPVQHAPPPTVEAWSPPESPATLPASDDSQVYRQH</sequence>
<evidence type="ECO:0000256" key="2">
    <source>
        <dbReference type="SAM" id="Phobius"/>
    </source>
</evidence>
<evidence type="ECO:0000313" key="3">
    <source>
        <dbReference type="EMBL" id="ALL65350.1"/>
    </source>
</evidence>